<evidence type="ECO:0000313" key="5">
    <source>
        <dbReference type="Proteomes" id="UP001630127"/>
    </source>
</evidence>
<dbReference type="SUPFAM" id="SSF53474">
    <property type="entry name" value="alpha/beta-Hydrolases"/>
    <property type="match status" value="1"/>
</dbReference>
<protein>
    <recommendedName>
        <fullName evidence="3">AB hydrolase-1 domain-containing protein</fullName>
    </recommendedName>
</protein>
<dbReference type="PANTHER" id="PTHR10992">
    <property type="entry name" value="METHYLESTERASE FAMILY MEMBER"/>
    <property type="match status" value="1"/>
</dbReference>
<accession>A0ABD2ZYJ1</accession>
<dbReference type="GO" id="GO:0052689">
    <property type="term" value="F:carboxylic ester hydrolase activity"/>
    <property type="evidence" value="ECO:0007669"/>
    <property type="project" value="UniProtKB-ARBA"/>
</dbReference>
<feature type="domain" description="AB hydrolase-1" evidence="3">
    <location>
        <begin position="35"/>
        <end position="278"/>
    </location>
</feature>
<dbReference type="Gene3D" id="3.40.50.1820">
    <property type="entry name" value="alpha/beta hydrolase"/>
    <property type="match status" value="1"/>
</dbReference>
<dbReference type="InterPro" id="IPR000073">
    <property type="entry name" value="AB_hydrolase_1"/>
</dbReference>
<dbReference type="InterPro" id="IPR045889">
    <property type="entry name" value="MES/HNL"/>
</dbReference>
<gene>
    <name evidence="4" type="ORF">ACH5RR_016912</name>
</gene>
<keyword evidence="5" id="KW-1185">Reference proteome</keyword>
<evidence type="ECO:0000313" key="4">
    <source>
        <dbReference type="EMBL" id="KAL3524078.1"/>
    </source>
</evidence>
<evidence type="ECO:0000256" key="1">
    <source>
        <dbReference type="ARBA" id="ARBA00022801"/>
    </source>
</evidence>
<dbReference type="FunFam" id="3.40.50.1820:FF:000025">
    <property type="entry name" value="putative methylesterase 11, chloroplastic"/>
    <property type="match status" value="1"/>
</dbReference>
<reference evidence="4 5" key="1">
    <citation type="submission" date="2024-11" db="EMBL/GenBank/DDBJ databases">
        <title>A near-complete genome assembly of Cinchona calisaya.</title>
        <authorList>
            <person name="Lian D.C."/>
            <person name="Zhao X.W."/>
            <person name="Wei L."/>
        </authorList>
    </citation>
    <scope>NUCLEOTIDE SEQUENCE [LARGE SCALE GENOMIC DNA]</scope>
    <source>
        <tissue evidence="4">Nenye</tissue>
    </source>
</reference>
<dbReference type="EMBL" id="JBJUIK010000007">
    <property type="protein sequence ID" value="KAL3524078.1"/>
    <property type="molecule type" value="Genomic_DNA"/>
</dbReference>
<dbReference type="AlphaFoldDB" id="A0ABD2ZYJ1"/>
<sequence length="292" mass="32636">MGEEKGETHHHEEEAKRNHQEDGIVEIKKKDKPHFVLVHGFCHGGWCWYKIRCLMENSGYKVSCIDLKGSGLDQTDPNTILSFQDYNQPLLDFLSALSDDEQVILVGHSAGGLNVTDAIYKFPKKISLVVYIAATMLKKGFVDDQDVKDGVPDFSEYGQLGDVYDIGFGSGPDQPPTSLVIKKELLRKLNYHLCPQEDSTLAAMLVRPGPIRALTSARIEEELEGMAEGAADKVPRIYIKTMHDRTIKPEHQEAMIKRWPPSDVYVLESDHSPIFSAPFILFGLLVKAVASL</sequence>
<proteinExistence type="predicted"/>
<comment type="caution">
    <text evidence="4">The sequence shown here is derived from an EMBL/GenBank/DDBJ whole genome shotgun (WGS) entry which is preliminary data.</text>
</comment>
<dbReference type="Proteomes" id="UP001630127">
    <property type="component" value="Unassembled WGS sequence"/>
</dbReference>
<evidence type="ECO:0000259" key="3">
    <source>
        <dbReference type="Pfam" id="PF12697"/>
    </source>
</evidence>
<dbReference type="PANTHER" id="PTHR10992:SF1032">
    <property type="entry name" value="METHYLESTERASE 17"/>
    <property type="match status" value="1"/>
</dbReference>
<keyword evidence="1" id="KW-0378">Hydrolase</keyword>
<evidence type="ECO:0000256" key="2">
    <source>
        <dbReference type="SAM" id="MobiDB-lite"/>
    </source>
</evidence>
<name>A0ABD2ZYJ1_9GENT</name>
<dbReference type="InterPro" id="IPR029058">
    <property type="entry name" value="AB_hydrolase_fold"/>
</dbReference>
<organism evidence="4 5">
    <name type="scientific">Cinchona calisaya</name>
    <dbReference type="NCBI Taxonomy" id="153742"/>
    <lineage>
        <taxon>Eukaryota</taxon>
        <taxon>Viridiplantae</taxon>
        <taxon>Streptophyta</taxon>
        <taxon>Embryophyta</taxon>
        <taxon>Tracheophyta</taxon>
        <taxon>Spermatophyta</taxon>
        <taxon>Magnoliopsida</taxon>
        <taxon>eudicotyledons</taxon>
        <taxon>Gunneridae</taxon>
        <taxon>Pentapetalae</taxon>
        <taxon>asterids</taxon>
        <taxon>lamiids</taxon>
        <taxon>Gentianales</taxon>
        <taxon>Rubiaceae</taxon>
        <taxon>Cinchonoideae</taxon>
        <taxon>Cinchoneae</taxon>
        <taxon>Cinchona</taxon>
    </lineage>
</organism>
<dbReference type="Pfam" id="PF12697">
    <property type="entry name" value="Abhydrolase_6"/>
    <property type="match status" value="1"/>
</dbReference>
<feature type="region of interest" description="Disordered" evidence="2">
    <location>
        <begin position="1"/>
        <end position="23"/>
    </location>
</feature>